<dbReference type="Proteomes" id="UP000078534">
    <property type="component" value="Unassembled WGS sequence"/>
</dbReference>
<evidence type="ECO:0000256" key="8">
    <source>
        <dbReference type="SAM" id="Phobius"/>
    </source>
</evidence>
<dbReference type="STRING" id="152268.A6K24_20150"/>
<proteinExistence type="inferred from homology"/>
<keyword evidence="4" id="KW-0309">Germination</keyword>
<feature type="transmembrane region" description="Helical" evidence="8">
    <location>
        <begin position="326"/>
        <end position="348"/>
    </location>
</feature>
<evidence type="ECO:0000256" key="2">
    <source>
        <dbReference type="ARBA" id="ARBA00007998"/>
    </source>
</evidence>
<keyword evidence="3" id="KW-0813">Transport</keyword>
<comment type="caution">
    <text evidence="9">The sequence shown here is derived from an EMBL/GenBank/DDBJ whole genome shotgun (WGS) entry which is preliminary data.</text>
</comment>
<comment type="subcellular location">
    <subcellularLocation>
        <location evidence="1">Membrane</location>
        <topology evidence="1">Multi-pass membrane protein</topology>
    </subcellularLocation>
</comment>
<evidence type="ECO:0000313" key="9">
    <source>
        <dbReference type="EMBL" id="OAS87483.1"/>
    </source>
</evidence>
<comment type="similarity">
    <text evidence="2">Belongs to the amino acid-polyamine-organocation (APC) superfamily. Spore germination protein (SGP) (TC 2.A.3.9) family.</text>
</comment>
<dbReference type="RefSeq" id="WP_066330174.1">
    <property type="nucleotide sequence ID" value="NZ_LWSG01000009.1"/>
</dbReference>
<keyword evidence="5 8" id="KW-0812">Transmembrane</keyword>
<feature type="transmembrane region" description="Helical" evidence="8">
    <location>
        <begin position="267"/>
        <end position="285"/>
    </location>
</feature>
<feature type="transmembrane region" description="Helical" evidence="8">
    <location>
        <begin position="297"/>
        <end position="314"/>
    </location>
</feature>
<feature type="transmembrane region" description="Helical" evidence="8">
    <location>
        <begin position="179"/>
        <end position="200"/>
    </location>
</feature>
<keyword evidence="10" id="KW-1185">Reference proteome</keyword>
<dbReference type="EMBL" id="LWSG01000009">
    <property type="protein sequence ID" value="OAS87483.1"/>
    <property type="molecule type" value="Genomic_DNA"/>
</dbReference>
<dbReference type="GO" id="GO:0016020">
    <property type="term" value="C:membrane"/>
    <property type="evidence" value="ECO:0007669"/>
    <property type="project" value="UniProtKB-SubCell"/>
</dbReference>
<keyword evidence="7 8" id="KW-0472">Membrane</keyword>
<feature type="transmembrane region" description="Helical" evidence="8">
    <location>
        <begin position="109"/>
        <end position="130"/>
    </location>
</feature>
<reference evidence="10" key="1">
    <citation type="submission" date="2016-04" db="EMBL/GenBank/DDBJ databases">
        <authorList>
            <person name="Lyu Z."/>
            <person name="Lyu W."/>
        </authorList>
    </citation>
    <scope>NUCLEOTIDE SEQUENCE [LARGE SCALE GENOMIC DNA]</scope>
    <source>
        <strain evidence="10">C44</strain>
    </source>
</reference>
<dbReference type="AlphaFoldDB" id="A0A179T4J7"/>
<evidence type="ECO:0000256" key="6">
    <source>
        <dbReference type="ARBA" id="ARBA00022989"/>
    </source>
</evidence>
<evidence type="ECO:0000256" key="1">
    <source>
        <dbReference type="ARBA" id="ARBA00004141"/>
    </source>
</evidence>
<protein>
    <submittedName>
        <fullName evidence="9">Uncharacterized protein</fullName>
    </submittedName>
</protein>
<feature type="transmembrane region" description="Helical" evidence="8">
    <location>
        <begin position="212"/>
        <end position="232"/>
    </location>
</feature>
<dbReference type="PANTHER" id="PTHR34975:SF2">
    <property type="entry name" value="SPORE GERMINATION PROTEIN A2"/>
    <property type="match status" value="1"/>
</dbReference>
<evidence type="ECO:0000313" key="10">
    <source>
        <dbReference type="Proteomes" id="UP000078534"/>
    </source>
</evidence>
<sequence>MGPIKFPLVVFMIMLSIGLFAHVQTIPALLSISGRDSWLAIIATVVPVILWIFFLGKLVKLSAIINVSEWKENLSPLRYYLLVGPFVLYLLLSAYVTCKDITIWSHISYIPDINYTVIVIVFLFICFIGTQSGTQSLAILSGVLLPLVVVLGIFVMTANIKNKNYELLFPMLEDGYMPILNGLIYTMLPLVELFILLIFPHVDKQSITIKKLFLIGGIILGLMLGPTIGAITEFGPTQASQYRYPAFEQWRILTIGNYFSHVDLFAIYQWLAGGVLRTSLYVLLASHLLTRKKQKKYTVFFSYSVLIIGCLYRIDQQTFYELVYTIFMPISLIVLTMQLIILFIFLTIQNHKKKLGG</sequence>
<dbReference type="PANTHER" id="PTHR34975">
    <property type="entry name" value="SPORE GERMINATION PROTEIN A2"/>
    <property type="match status" value="1"/>
</dbReference>
<dbReference type="GO" id="GO:0009847">
    <property type="term" value="P:spore germination"/>
    <property type="evidence" value="ECO:0007669"/>
    <property type="project" value="InterPro"/>
</dbReference>
<evidence type="ECO:0000256" key="4">
    <source>
        <dbReference type="ARBA" id="ARBA00022544"/>
    </source>
</evidence>
<name>A0A179T4J7_9BACI</name>
<gene>
    <name evidence="9" type="ORF">A6K24_20150</name>
</gene>
<dbReference type="NCBIfam" id="TIGR00912">
    <property type="entry name" value="2A0309"/>
    <property type="match status" value="1"/>
</dbReference>
<organism evidence="9 10">
    <name type="scientific">Metabacillus litoralis</name>
    <dbReference type="NCBI Taxonomy" id="152268"/>
    <lineage>
        <taxon>Bacteria</taxon>
        <taxon>Bacillati</taxon>
        <taxon>Bacillota</taxon>
        <taxon>Bacilli</taxon>
        <taxon>Bacillales</taxon>
        <taxon>Bacillaceae</taxon>
        <taxon>Metabacillus</taxon>
    </lineage>
</organism>
<accession>A0A179T4J7</accession>
<dbReference type="Pfam" id="PF03845">
    <property type="entry name" value="Spore_permease"/>
    <property type="match status" value="1"/>
</dbReference>
<feature type="transmembrane region" description="Helical" evidence="8">
    <location>
        <begin position="77"/>
        <end position="97"/>
    </location>
</feature>
<evidence type="ECO:0000256" key="3">
    <source>
        <dbReference type="ARBA" id="ARBA00022448"/>
    </source>
</evidence>
<evidence type="ECO:0000256" key="7">
    <source>
        <dbReference type="ARBA" id="ARBA00023136"/>
    </source>
</evidence>
<evidence type="ECO:0000256" key="5">
    <source>
        <dbReference type="ARBA" id="ARBA00022692"/>
    </source>
</evidence>
<dbReference type="InterPro" id="IPR004761">
    <property type="entry name" value="Spore_GerAB"/>
</dbReference>
<keyword evidence="6 8" id="KW-1133">Transmembrane helix</keyword>
<feature type="transmembrane region" description="Helical" evidence="8">
    <location>
        <begin position="137"/>
        <end position="159"/>
    </location>
</feature>
<feature type="transmembrane region" description="Helical" evidence="8">
    <location>
        <begin position="38"/>
        <end position="56"/>
    </location>
</feature>
<feature type="transmembrane region" description="Helical" evidence="8">
    <location>
        <begin position="7"/>
        <end position="32"/>
    </location>
</feature>